<comment type="caution">
    <text evidence="3">The sequence shown here is derived from an EMBL/GenBank/DDBJ whole genome shotgun (WGS) entry which is preliminary data.</text>
</comment>
<protein>
    <submittedName>
        <fullName evidence="3">Terminase-like family protein</fullName>
    </submittedName>
</protein>
<evidence type="ECO:0000259" key="2">
    <source>
        <dbReference type="Pfam" id="PF17289"/>
    </source>
</evidence>
<feature type="domain" description="Terminase large subunit gp17-like C-terminal" evidence="2">
    <location>
        <begin position="391"/>
        <end position="582"/>
    </location>
</feature>
<evidence type="ECO:0000256" key="1">
    <source>
        <dbReference type="ARBA" id="ARBA00022612"/>
    </source>
</evidence>
<proteinExistence type="predicted"/>
<dbReference type="Proteomes" id="UP001289135">
    <property type="component" value="Unassembled WGS sequence"/>
</dbReference>
<organism evidence="3 4">
    <name type="scientific">Lyticum sinuosum</name>
    <dbReference type="NCBI Taxonomy" id="1332059"/>
    <lineage>
        <taxon>Bacteria</taxon>
        <taxon>Pseudomonadati</taxon>
        <taxon>Pseudomonadota</taxon>
        <taxon>Alphaproteobacteria</taxon>
        <taxon>Rickettsiales</taxon>
        <taxon>Lyticum</taxon>
    </lineage>
</organism>
<dbReference type="RefSeq" id="WP_322498501.1">
    <property type="nucleotide sequence ID" value="NZ_JARGYU010000001.1"/>
</dbReference>
<dbReference type="Gene3D" id="3.30.420.240">
    <property type="match status" value="1"/>
</dbReference>
<dbReference type="NCBIfam" id="TIGR01630">
    <property type="entry name" value="psiM2_ORF9"/>
    <property type="match status" value="1"/>
</dbReference>
<dbReference type="Pfam" id="PF17289">
    <property type="entry name" value="Terminase_6C"/>
    <property type="match status" value="1"/>
</dbReference>
<keyword evidence="4" id="KW-1185">Reference proteome</keyword>
<dbReference type="InterPro" id="IPR035421">
    <property type="entry name" value="Terminase_6C"/>
</dbReference>
<accession>A0AAE5AH20</accession>
<name>A0AAE5AH20_9RICK</name>
<evidence type="ECO:0000313" key="3">
    <source>
        <dbReference type="EMBL" id="MDZ5761070.1"/>
    </source>
</evidence>
<dbReference type="AlphaFoldDB" id="A0AAE5AH20"/>
<sequence length="612" mass="71957">MNNINKKSNNINISQNISQNFVNQKNLQPIILLITETLLENSIQKFLMEKKPYNIILNQSDKNISNLSHNLKDILDFIIQSDFKSFLQKVFNTLHPVDKFSNNWHIDLMCSYLKRIEDGKITRLLVNIPPRSLKSICFSVAWPAWLLGHNPGLKIIVASYSDHISYKHSNDCRYIMMSDWYKRLFPKTIIKLGENRINKFITSKMGFRFATSINGSLIGEGADVIIVDEPHTPLQVLSTKMRERINLWFKQTLLSRLNDKKNGIILVAMQRLHPDDLCGILLDQNNNFDNQENNNNLENNQWVHLKIPLVAENNEEWNIDNFKYKRKIGESIDISRDKNIYKIKKEVGSYIFASQYQQDPSSISNKSFIRKQWIRYYDYDKPPPYSIIYQSWDCAIKTDNIHDFSVCTTWAQYNGYYYLLNVFKDRLEYPSLLKKIYEMAEKFHPCAILVEDKASGQQILQSIKSQLIFNTNNKNNKKDNYINSISKNYISQKNIENDFDKNNSIDNQIYNNDEYNLKLPIIPFNPKYDKKTRVMLITPLFEAGLIFLPKKAIWYDDLEYELCNFPNTKYDDQVDSISQFLLWKQNNNTSNNTKSIVNANNNDMEFWKAIEI</sequence>
<reference evidence="3" key="1">
    <citation type="submission" date="2023-02" db="EMBL/GenBank/DDBJ databases">
        <title>Host association and intracellularity evolved multiple times independently in the Rickettsiales.</title>
        <authorList>
            <person name="Castelli M."/>
            <person name="Nardi T."/>
            <person name="Gammuto L."/>
            <person name="Bellinzona G."/>
            <person name="Sabaneyeva E."/>
            <person name="Potekhin A."/>
            <person name="Serra V."/>
            <person name="Petroni G."/>
            <person name="Sassera D."/>
        </authorList>
    </citation>
    <scope>NUCLEOTIDE SEQUENCE</scope>
    <source>
        <strain evidence="3">USBL-36I1</strain>
    </source>
</reference>
<keyword evidence="1" id="KW-1188">Viral release from host cell</keyword>
<dbReference type="InterPro" id="IPR006517">
    <property type="entry name" value="Phage_terminase_lsu-like_C"/>
</dbReference>
<dbReference type="EMBL" id="JARGYU010000001">
    <property type="protein sequence ID" value="MDZ5761070.1"/>
    <property type="molecule type" value="Genomic_DNA"/>
</dbReference>
<gene>
    <name evidence="3" type="ORF">Lyticum_00231</name>
</gene>
<evidence type="ECO:0000313" key="4">
    <source>
        <dbReference type="Proteomes" id="UP001289135"/>
    </source>
</evidence>